<dbReference type="GO" id="GO:0005634">
    <property type="term" value="C:nucleus"/>
    <property type="evidence" value="ECO:0007669"/>
    <property type="project" value="UniProtKB-SubCell"/>
</dbReference>
<dbReference type="SMART" id="SM00066">
    <property type="entry name" value="GAL4"/>
    <property type="match status" value="1"/>
</dbReference>
<evidence type="ECO:0000256" key="4">
    <source>
        <dbReference type="ARBA" id="ARBA00022771"/>
    </source>
</evidence>
<dbReference type="Pfam" id="PF00172">
    <property type="entry name" value="Zn_clus"/>
    <property type="match status" value="1"/>
</dbReference>
<dbReference type="PROSITE" id="PS00463">
    <property type="entry name" value="ZN2_CY6_FUNGAL_1"/>
    <property type="match status" value="1"/>
</dbReference>
<dbReference type="PANTHER" id="PTHR40626:SF11">
    <property type="entry name" value="ZINC FINGER PROTEIN YPR022C"/>
    <property type="match status" value="1"/>
</dbReference>
<reference evidence="9 10" key="1">
    <citation type="submission" date="2020-01" db="EMBL/GenBank/DDBJ databases">
        <title>Identification and distribution of gene clusters putatively required for synthesis of sphingolipid metabolism inhibitors in phylogenetically diverse species of the filamentous fungus Fusarium.</title>
        <authorList>
            <person name="Kim H.-S."/>
            <person name="Busman M."/>
            <person name="Brown D.W."/>
            <person name="Divon H."/>
            <person name="Uhlig S."/>
            <person name="Proctor R.H."/>
        </authorList>
    </citation>
    <scope>NUCLEOTIDE SEQUENCE [LARGE SCALE GENOMIC DNA]</scope>
    <source>
        <strain evidence="9 10">NRRL 13308</strain>
    </source>
</reference>
<dbReference type="InterPro" id="IPR051059">
    <property type="entry name" value="VerF-like"/>
</dbReference>
<dbReference type="CDD" id="cd00067">
    <property type="entry name" value="GAL4"/>
    <property type="match status" value="1"/>
</dbReference>
<dbReference type="Pfam" id="PF04082">
    <property type="entry name" value="Fungal_trans"/>
    <property type="match status" value="1"/>
</dbReference>
<dbReference type="SUPFAM" id="SSF57701">
    <property type="entry name" value="Zn2/Cys6 DNA-binding domain"/>
    <property type="match status" value="1"/>
</dbReference>
<evidence type="ECO:0000259" key="8">
    <source>
        <dbReference type="PROSITE" id="PS50048"/>
    </source>
</evidence>
<keyword evidence="5" id="KW-0862">Zinc</keyword>
<keyword evidence="3" id="KW-0677">Repeat</keyword>
<dbReference type="PROSITE" id="PS50048">
    <property type="entry name" value="ZN2_CY6_FUNGAL_2"/>
    <property type="match status" value="1"/>
</dbReference>
<keyword evidence="6" id="KW-0539">Nucleus</keyword>
<keyword evidence="10" id="KW-1185">Reference proteome</keyword>
<dbReference type="EMBL" id="JAADJF010000346">
    <property type="protein sequence ID" value="KAF4422078.1"/>
    <property type="molecule type" value="Genomic_DNA"/>
</dbReference>
<evidence type="ECO:0000256" key="3">
    <source>
        <dbReference type="ARBA" id="ARBA00022737"/>
    </source>
</evidence>
<keyword evidence="2" id="KW-0479">Metal-binding</keyword>
<feature type="region of interest" description="Disordered" evidence="7">
    <location>
        <begin position="83"/>
        <end position="119"/>
    </location>
</feature>
<dbReference type="Proteomes" id="UP000536711">
    <property type="component" value="Unassembled WGS sequence"/>
</dbReference>
<evidence type="ECO:0000256" key="6">
    <source>
        <dbReference type="ARBA" id="ARBA00023242"/>
    </source>
</evidence>
<gene>
    <name evidence="9" type="ORF">FACUT_10834</name>
</gene>
<dbReference type="GO" id="GO:0000981">
    <property type="term" value="F:DNA-binding transcription factor activity, RNA polymerase II-specific"/>
    <property type="evidence" value="ECO:0007669"/>
    <property type="project" value="InterPro"/>
</dbReference>
<evidence type="ECO:0000256" key="7">
    <source>
        <dbReference type="SAM" id="MobiDB-lite"/>
    </source>
</evidence>
<feature type="compositionally biased region" description="Polar residues" evidence="7">
    <location>
        <begin position="104"/>
        <end position="119"/>
    </location>
</feature>
<name>A0A8H4JFJ6_9HYPO</name>
<evidence type="ECO:0000256" key="5">
    <source>
        <dbReference type="ARBA" id="ARBA00022833"/>
    </source>
</evidence>
<comment type="subcellular location">
    <subcellularLocation>
        <location evidence="1">Nucleus</location>
    </subcellularLocation>
</comment>
<dbReference type="OrthoDB" id="5104210at2759"/>
<proteinExistence type="predicted"/>
<dbReference type="CDD" id="cd12148">
    <property type="entry name" value="fungal_TF_MHR"/>
    <property type="match status" value="1"/>
</dbReference>
<feature type="domain" description="Zn(2)-C6 fungal-type" evidence="8">
    <location>
        <begin position="45"/>
        <end position="74"/>
    </location>
</feature>
<evidence type="ECO:0000313" key="9">
    <source>
        <dbReference type="EMBL" id="KAF4422078.1"/>
    </source>
</evidence>
<organism evidence="9 10">
    <name type="scientific">Fusarium acutatum</name>
    <dbReference type="NCBI Taxonomy" id="78861"/>
    <lineage>
        <taxon>Eukaryota</taxon>
        <taxon>Fungi</taxon>
        <taxon>Dikarya</taxon>
        <taxon>Ascomycota</taxon>
        <taxon>Pezizomycotina</taxon>
        <taxon>Sordariomycetes</taxon>
        <taxon>Hypocreomycetidae</taxon>
        <taxon>Hypocreales</taxon>
        <taxon>Nectriaceae</taxon>
        <taxon>Fusarium</taxon>
        <taxon>Fusarium fujikuroi species complex</taxon>
    </lineage>
</organism>
<dbReference type="GO" id="GO:0000785">
    <property type="term" value="C:chromatin"/>
    <property type="evidence" value="ECO:0007669"/>
    <property type="project" value="TreeGrafter"/>
</dbReference>
<evidence type="ECO:0000256" key="2">
    <source>
        <dbReference type="ARBA" id="ARBA00022723"/>
    </source>
</evidence>
<dbReference type="AlphaFoldDB" id="A0A8H4JFJ6"/>
<dbReference type="InterPro" id="IPR007219">
    <property type="entry name" value="XnlR_reg_dom"/>
</dbReference>
<dbReference type="Gene3D" id="4.10.240.10">
    <property type="entry name" value="Zn(2)-C6 fungal-type DNA-binding domain"/>
    <property type="match status" value="1"/>
</dbReference>
<sequence length="667" mass="74188">MLVRKSVCEETYFSDAFSRHLKGCRVGEARTTPDERVTGSRPRRACDRCAHLKAKCDSGRPCHRCISQGMTCSYIGNLNQPSDSLRQPASNSPGAFNAGGGVSSPRTSAIPQASPQRSVEGSDLLPITAAGNSPVGADRLDGDSQRDLERIPFPEELALASDLSWGFHVPSLPLFPPFVVDGAPDFMLEPEQPTLVDPKGIEFSSGRLSEPGMSYLSLEQLDPLQAKCGAIQALLRGPGPEVPEDVVTRSINRENLLQALQLFSRNFQHHIPILHAPTFNLATASPLLVLAMFTVGACYTDIVRPAKYISAMAKRVLVNVEKQQHEIDMTEPPLSSIQASIAASSVLGSSQDEGALMVFPLYFARSISMAKRAAVFDATPPIDYTTFTEQTFDWHLWVERETRIRIANVLFSQDVASCIFMGTAPTFSPLDLEIELPCYEICWNSRSARTCLQYLQSAPPQRRLSSTFLELRRASLPLERHPRFEASAFGMFTLVNALHCLVWEATHYDLDRNLKPCSRDLGQSSRLNSLDRQVASDFSGPNIVRLAARVAQLGNSNNFDSINRVLDEWLAVWERRTWRDADYENLAFSLDPLPFWWLAKLFVLLHCGRDYFSVDSEFAIVNKTGGSLRDSCSLHAKIFRWLGKLRQKKSADQTQKVESLASLMLPM</sequence>
<protein>
    <submittedName>
        <fullName evidence="9">C2h2 transcription factor</fullName>
    </submittedName>
</protein>
<dbReference type="GO" id="GO:0008270">
    <property type="term" value="F:zinc ion binding"/>
    <property type="evidence" value="ECO:0007669"/>
    <property type="project" value="UniProtKB-KW"/>
</dbReference>
<evidence type="ECO:0000313" key="10">
    <source>
        <dbReference type="Proteomes" id="UP000536711"/>
    </source>
</evidence>
<dbReference type="InterPro" id="IPR001138">
    <property type="entry name" value="Zn2Cys6_DnaBD"/>
</dbReference>
<keyword evidence="4" id="KW-0863">Zinc-finger</keyword>
<dbReference type="PANTHER" id="PTHR40626">
    <property type="entry name" value="MIP31509P"/>
    <property type="match status" value="1"/>
</dbReference>
<feature type="compositionally biased region" description="Polar residues" evidence="7">
    <location>
        <begin position="83"/>
        <end position="94"/>
    </location>
</feature>
<accession>A0A8H4JFJ6</accession>
<comment type="caution">
    <text evidence="9">The sequence shown here is derived from an EMBL/GenBank/DDBJ whole genome shotgun (WGS) entry which is preliminary data.</text>
</comment>
<dbReference type="GO" id="GO:0000978">
    <property type="term" value="F:RNA polymerase II cis-regulatory region sequence-specific DNA binding"/>
    <property type="evidence" value="ECO:0007669"/>
    <property type="project" value="InterPro"/>
</dbReference>
<evidence type="ECO:0000256" key="1">
    <source>
        <dbReference type="ARBA" id="ARBA00004123"/>
    </source>
</evidence>
<dbReference type="GO" id="GO:0006351">
    <property type="term" value="P:DNA-templated transcription"/>
    <property type="evidence" value="ECO:0007669"/>
    <property type="project" value="InterPro"/>
</dbReference>
<dbReference type="InterPro" id="IPR036864">
    <property type="entry name" value="Zn2-C6_fun-type_DNA-bd_sf"/>
</dbReference>